<dbReference type="InterPro" id="IPR052913">
    <property type="entry name" value="Glycopeptide_resist_protein"/>
</dbReference>
<dbReference type="AlphaFoldDB" id="A0A8I0ADM7"/>
<dbReference type="Pfam" id="PF07501">
    <property type="entry name" value="G5"/>
    <property type="match status" value="1"/>
</dbReference>
<feature type="transmembrane region" description="Helical" evidence="2">
    <location>
        <begin position="24"/>
        <end position="44"/>
    </location>
</feature>
<dbReference type="InterPro" id="IPR022029">
    <property type="entry name" value="YoaR-like_PG-bd"/>
</dbReference>
<dbReference type="Gene3D" id="2.20.230.10">
    <property type="entry name" value="Resuscitation-promoting factor rpfb"/>
    <property type="match status" value="1"/>
</dbReference>
<comment type="caution">
    <text evidence="4">The sequence shown here is derived from an EMBL/GenBank/DDBJ whole genome shotgun (WGS) entry which is preliminary data.</text>
</comment>
<dbReference type="InterPro" id="IPR007391">
    <property type="entry name" value="Vancomycin_resist_VanW"/>
</dbReference>
<dbReference type="PANTHER" id="PTHR35788">
    <property type="entry name" value="EXPORTED PROTEIN-RELATED"/>
    <property type="match status" value="1"/>
</dbReference>
<keyword evidence="2" id="KW-0812">Transmembrane</keyword>
<sequence>MQENNIESKDQSKFSEFITDKRKIIICTASVLVIILAATIGYIFSIKTKVASWDNRIYSGVSIYGVDLSGQTAEEAKTTLESQLMTQINNKVIDVMVGEQNFQLSYNDIDSSIDVDGIVKEALAYGKGEGLFEKNSMIKNGVNHQMKTVLVYDESKIIEFANEINNSVKIEPKDATINISAGAISISNETVGKKIDVDALVNKIKESISPDNFAGKAIVIELEENVPRVTSAELQKINGVVSSFSGSYVNNATGRVNNMKIATNSVNGTLLMPGEEFSYNKAIGKTTPENGYQQAGAYVAGEVVQEYGGGVCNISTILYRAAMRANLKSSLRYNHSMMVSYAEPSLDATVYEGEIDYRFVNTYDFPIYIEGYMTSNTIVFNIYGNKESFGNNTYELVNEVIEKLDYTTEYVNDNTLAEGSRVTTVNGMAGYRSKAYLVTYSNGVEVSREFISSDYYAPMNTVVKVGTKKATTTEN</sequence>
<keyword evidence="5" id="KW-1185">Reference proteome</keyword>
<keyword evidence="1" id="KW-0732">Signal</keyword>
<dbReference type="Pfam" id="PF04294">
    <property type="entry name" value="VanW"/>
    <property type="match status" value="1"/>
</dbReference>
<protein>
    <submittedName>
        <fullName evidence="4">VanW family protein</fullName>
    </submittedName>
</protein>
<dbReference type="PANTHER" id="PTHR35788:SF1">
    <property type="entry name" value="EXPORTED PROTEIN"/>
    <property type="match status" value="1"/>
</dbReference>
<dbReference type="SMART" id="SM01208">
    <property type="entry name" value="G5"/>
    <property type="match status" value="1"/>
</dbReference>
<organism evidence="4 5">
    <name type="scientific">Clostridium lentum</name>
    <dbReference type="NCBI Taxonomy" id="2763037"/>
    <lineage>
        <taxon>Bacteria</taxon>
        <taxon>Bacillati</taxon>
        <taxon>Bacillota</taxon>
        <taxon>Clostridia</taxon>
        <taxon>Eubacteriales</taxon>
        <taxon>Clostridiaceae</taxon>
        <taxon>Clostridium</taxon>
    </lineage>
</organism>
<reference evidence="4" key="1">
    <citation type="submission" date="2020-08" db="EMBL/GenBank/DDBJ databases">
        <title>Genome public.</title>
        <authorList>
            <person name="Liu C."/>
            <person name="Sun Q."/>
        </authorList>
    </citation>
    <scope>NUCLEOTIDE SEQUENCE</scope>
    <source>
        <strain evidence="4">NSJ-42</strain>
    </source>
</reference>
<dbReference type="Proteomes" id="UP000662088">
    <property type="component" value="Unassembled WGS sequence"/>
</dbReference>
<feature type="domain" description="G5" evidence="3">
    <location>
        <begin position="390"/>
        <end position="469"/>
    </location>
</feature>
<keyword evidence="2" id="KW-0472">Membrane</keyword>
<evidence type="ECO:0000313" key="4">
    <source>
        <dbReference type="EMBL" id="MBC5640113.1"/>
    </source>
</evidence>
<evidence type="ECO:0000256" key="1">
    <source>
        <dbReference type="ARBA" id="ARBA00022729"/>
    </source>
</evidence>
<dbReference type="RefSeq" id="WP_022211032.1">
    <property type="nucleotide sequence ID" value="NZ_JACOOQ010000009.1"/>
</dbReference>
<evidence type="ECO:0000259" key="3">
    <source>
        <dbReference type="PROSITE" id="PS51109"/>
    </source>
</evidence>
<dbReference type="Pfam" id="PF12229">
    <property type="entry name" value="PG_binding_4"/>
    <property type="match status" value="1"/>
</dbReference>
<proteinExistence type="predicted"/>
<gene>
    <name evidence="4" type="ORF">H8R92_06655</name>
</gene>
<name>A0A8I0ADM7_9CLOT</name>
<accession>A0A8I0ADM7</accession>
<dbReference type="EMBL" id="JACOOQ010000009">
    <property type="protein sequence ID" value="MBC5640113.1"/>
    <property type="molecule type" value="Genomic_DNA"/>
</dbReference>
<evidence type="ECO:0000256" key="2">
    <source>
        <dbReference type="SAM" id="Phobius"/>
    </source>
</evidence>
<keyword evidence="2" id="KW-1133">Transmembrane helix</keyword>
<dbReference type="PROSITE" id="PS51109">
    <property type="entry name" value="G5"/>
    <property type="match status" value="1"/>
</dbReference>
<evidence type="ECO:0000313" key="5">
    <source>
        <dbReference type="Proteomes" id="UP000662088"/>
    </source>
</evidence>
<dbReference type="InterPro" id="IPR011098">
    <property type="entry name" value="G5_dom"/>
</dbReference>